<protein>
    <submittedName>
        <fullName evidence="1">Uncharacterized protein</fullName>
    </submittedName>
</protein>
<evidence type="ECO:0000313" key="2">
    <source>
        <dbReference type="Proteomes" id="UP000265520"/>
    </source>
</evidence>
<organism evidence="1 2">
    <name type="scientific">Trifolium medium</name>
    <dbReference type="NCBI Taxonomy" id="97028"/>
    <lineage>
        <taxon>Eukaryota</taxon>
        <taxon>Viridiplantae</taxon>
        <taxon>Streptophyta</taxon>
        <taxon>Embryophyta</taxon>
        <taxon>Tracheophyta</taxon>
        <taxon>Spermatophyta</taxon>
        <taxon>Magnoliopsida</taxon>
        <taxon>eudicotyledons</taxon>
        <taxon>Gunneridae</taxon>
        <taxon>Pentapetalae</taxon>
        <taxon>rosids</taxon>
        <taxon>fabids</taxon>
        <taxon>Fabales</taxon>
        <taxon>Fabaceae</taxon>
        <taxon>Papilionoideae</taxon>
        <taxon>50 kb inversion clade</taxon>
        <taxon>NPAAA clade</taxon>
        <taxon>Hologalegina</taxon>
        <taxon>IRL clade</taxon>
        <taxon>Trifolieae</taxon>
        <taxon>Trifolium</taxon>
    </lineage>
</organism>
<name>A0A392PLN9_9FABA</name>
<dbReference type="EMBL" id="LXQA010083904">
    <property type="protein sequence ID" value="MCI12370.1"/>
    <property type="molecule type" value="Genomic_DNA"/>
</dbReference>
<accession>A0A392PLN9</accession>
<dbReference type="Proteomes" id="UP000265520">
    <property type="component" value="Unassembled WGS sequence"/>
</dbReference>
<dbReference type="AlphaFoldDB" id="A0A392PLN9"/>
<evidence type="ECO:0000313" key="1">
    <source>
        <dbReference type="EMBL" id="MCI12370.1"/>
    </source>
</evidence>
<reference evidence="1 2" key="1">
    <citation type="journal article" date="2018" name="Front. Plant Sci.">
        <title>Red Clover (Trifolium pratense) and Zigzag Clover (T. medium) - A Picture of Genomic Similarities and Differences.</title>
        <authorList>
            <person name="Dluhosova J."/>
            <person name="Istvanek J."/>
            <person name="Nedelnik J."/>
            <person name="Repkova J."/>
        </authorList>
    </citation>
    <scope>NUCLEOTIDE SEQUENCE [LARGE SCALE GENOMIC DNA]</scope>
    <source>
        <strain evidence="2">cv. 10/8</strain>
        <tissue evidence="1">Leaf</tissue>
    </source>
</reference>
<comment type="caution">
    <text evidence="1">The sequence shown here is derived from an EMBL/GenBank/DDBJ whole genome shotgun (WGS) entry which is preliminary data.</text>
</comment>
<proteinExistence type="predicted"/>
<sequence>PSLGLVGSRSGIGDSGHRMYTNEKENAAAINYLKNRAADREEPFTEVVFKGSKKKGKPVITRVRGRNP</sequence>
<feature type="non-terminal residue" evidence="1">
    <location>
        <position position="1"/>
    </location>
</feature>
<keyword evidence="2" id="KW-1185">Reference proteome</keyword>